<sequence length="275" mass="31220">MAECKLLLLEWGFSDFITVFEEEGIDDDSFKLLDKETIDKLFIKSGPRLSFNKKYQDFMANSGNNCLVEDNDRLSQSDDISSEVASSVFSFEQSSSIEAEVQELFIINSDTGILTPETGPKPETQGIFNNVNSKRKSSDELKPSEKKHKLDSIFPQDLQALLDKSPEGKIVLLHKDKLSNDQRQKLVKIIVNELFSIIGPEIRASSFLRVSEEIESIFPNEKSFTYYIPYIPRANSSKGYGPRGKLWSRYSSMKAALRQANAFKMSKKTDCIKKK</sequence>
<accession>A0ABQ9IV27</accession>
<evidence type="ECO:0000313" key="2">
    <source>
        <dbReference type="EMBL" id="KAJ8966516.1"/>
    </source>
</evidence>
<dbReference type="Proteomes" id="UP001162164">
    <property type="component" value="Unassembled WGS sequence"/>
</dbReference>
<comment type="caution">
    <text evidence="2">The sequence shown here is derived from an EMBL/GenBank/DDBJ whole genome shotgun (WGS) entry which is preliminary data.</text>
</comment>
<dbReference type="InterPro" id="IPR013761">
    <property type="entry name" value="SAM/pointed_sf"/>
</dbReference>
<proteinExistence type="predicted"/>
<organism evidence="2 3">
    <name type="scientific">Molorchus minor</name>
    <dbReference type="NCBI Taxonomy" id="1323400"/>
    <lineage>
        <taxon>Eukaryota</taxon>
        <taxon>Metazoa</taxon>
        <taxon>Ecdysozoa</taxon>
        <taxon>Arthropoda</taxon>
        <taxon>Hexapoda</taxon>
        <taxon>Insecta</taxon>
        <taxon>Pterygota</taxon>
        <taxon>Neoptera</taxon>
        <taxon>Endopterygota</taxon>
        <taxon>Coleoptera</taxon>
        <taxon>Polyphaga</taxon>
        <taxon>Cucujiformia</taxon>
        <taxon>Chrysomeloidea</taxon>
        <taxon>Cerambycidae</taxon>
        <taxon>Lamiinae</taxon>
        <taxon>Monochamini</taxon>
        <taxon>Molorchus</taxon>
    </lineage>
</organism>
<dbReference type="EMBL" id="JAPWTJ010002349">
    <property type="protein sequence ID" value="KAJ8966516.1"/>
    <property type="molecule type" value="Genomic_DNA"/>
</dbReference>
<reference evidence="2" key="1">
    <citation type="journal article" date="2023" name="Insect Mol. Biol.">
        <title>Genome sequencing provides insights into the evolution of gene families encoding plant cell wall-degrading enzymes in longhorned beetles.</title>
        <authorList>
            <person name="Shin N.R."/>
            <person name="Okamura Y."/>
            <person name="Kirsch R."/>
            <person name="Pauchet Y."/>
        </authorList>
    </citation>
    <scope>NUCLEOTIDE SEQUENCE</scope>
    <source>
        <strain evidence="2">MMC_N1</strain>
    </source>
</reference>
<dbReference type="Gene3D" id="1.10.150.50">
    <property type="entry name" value="Transcription Factor, Ets-1"/>
    <property type="match status" value="1"/>
</dbReference>
<evidence type="ECO:0000313" key="3">
    <source>
        <dbReference type="Proteomes" id="UP001162164"/>
    </source>
</evidence>
<keyword evidence="3" id="KW-1185">Reference proteome</keyword>
<feature type="compositionally biased region" description="Basic and acidic residues" evidence="1">
    <location>
        <begin position="136"/>
        <end position="148"/>
    </location>
</feature>
<evidence type="ECO:0000256" key="1">
    <source>
        <dbReference type="SAM" id="MobiDB-lite"/>
    </source>
</evidence>
<feature type="region of interest" description="Disordered" evidence="1">
    <location>
        <begin position="116"/>
        <end position="148"/>
    </location>
</feature>
<protein>
    <submittedName>
        <fullName evidence="2">Uncharacterized protein</fullName>
    </submittedName>
</protein>
<name>A0ABQ9IV27_9CUCU</name>
<gene>
    <name evidence="2" type="ORF">NQ317_002526</name>
</gene>